<dbReference type="PROSITE" id="PS51257">
    <property type="entry name" value="PROKAR_LIPOPROTEIN"/>
    <property type="match status" value="1"/>
</dbReference>
<sequence>MNRLLFIVPVVVLAGCAGGVLGIGGFGGGHGGGIGVGVSAPIGGSAPYVVSEGEQPIQPGMTSAEVISKLGYPYYQFGVRKDNATVWNYRMRYGSCLIYQVTVLPNGIVQEAGTGQDPACNVPDRFR</sequence>
<evidence type="ECO:0000313" key="2">
    <source>
        <dbReference type="Proteomes" id="UP000529637"/>
    </source>
</evidence>
<evidence type="ECO:0008006" key="3">
    <source>
        <dbReference type="Google" id="ProtNLM"/>
    </source>
</evidence>
<proteinExistence type="predicted"/>
<dbReference type="RefSeq" id="WP_176069413.1">
    <property type="nucleotide sequence ID" value="NZ_JABWMJ010000005.1"/>
</dbReference>
<reference evidence="1 2" key="1">
    <citation type="submission" date="2020-06" db="EMBL/GenBank/DDBJ databases">
        <title>Schlegella sp. ID0723 isolated from air conditioner.</title>
        <authorList>
            <person name="Kim D.Y."/>
            <person name="Kim D.-U."/>
        </authorList>
    </citation>
    <scope>NUCLEOTIDE SEQUENCE [LARGE SCALE GENOMIC DNA]</scope>
    <source>
        <strain evidence="1 2">ID0723</strain>
    </source>
</reference>
<dbReference type="AlphaFoldDB" id="A0A7Y6NNW7"/>
<name>A0A7Y6NNW7_9BURK</name>
<keyword evidence="2" id="KW-1185">Reference proteome</keyword>
<accession>A0A7Y6NNW7</accession>
<comment type="caution">
    <text evidence="1">The sequence shown here is derived from an EMBL/GenBank/DDBJ whole genome shotgun (WGS) entry which is preliminary data.</text>
</comment>
<gene>
    <name evidence="1" type="ORF">HQN59_12420</name>
</gene>
<dbReference type="Proteomes" id="UP000529637">
    <property type="component" value="Unassembled WGS sequence"/>
</dbReference>
<protein>
    <recommendedName>
        <fullName evidence="3">Outer membrane protein assembly factor BamE</fullName>
    </recommendedName>
</protein>
<evidence type="ECO:0000313" key="1">
    <source>
        <dbReference type="EMBL" id="NUZ06566.1"/>
    </source>
</evidence>
<dbReference type="EMBL" id="JABWMJ010000005">
    <property type="protein sequence ID" value="NUZ06566.1"/>
    <property type="molecule type" value="Genomic_DNA"/>
</dbReference>
<organism evidence="1 2">
    <name type="scientific">Piscinibacter koreensis</name>
    <dbReference type="NCBI Taxonomy" id="2742824"/>
    <lineage>
        <taxon>Bacteria</taxon>
        <taxon>Pseudomonadati</taxon>
        <taxon>Pseudomonadota</taxon>
        <taxon>Betaproteobacteria</taxon>
        <taxon>Burkholderiales</taxon>
        <taxon>Sphaerotilaceae</taxon>
        <taxon>Piscinibacter</taxon>
    </lineage>
</organism>